<feature type="compositionally biased region" description="Basic and acidic residues" evidence="1">
    <location>
        <begin position="208"/>
        <end position="219"/>
    </location>
</feature>
<feature type="region of interest" description="Disordered" evidence="1">
    <location>
        <begin position="16"/>
        <end position="45"/>
    </location>
</feature>
<dbReference type="EMBL" id="KZ857564">
    <property type="protein sequence ID" value="RDX40334.1"/>
    <property type="molecule type" value="Genomic_DNA"/>
</dbReference>
<accession>A0A371CJ69</accession>
<organism evidence="2 3">
    <name type="scientific">Lentinus brumalis</name>
    <dbReference type="NCBI Taxonomy" id="2498619"/>
    <lineage>
        <taxon>Eukaryota</taxon>
        <taxon>Fungi</taxon>
        <taxon>Dikarya</taxon>
        <taxon>Basidiomycota</taxon>
        <taxon>Agaricomycotina</taxon>
        <taxon>Agaricomycetes</taxon>
        <taxon>Polyporales</taxon>
        <taxon>Polyporaceae</taxon>
        <taxon>Lentinus</taxon>
    </lineage>
</organism>
<protein>
    <submittedName>
        <fullName evidence="2">Uncharacterized protein</fullName>
    </submittedName>
</protein>
<evidence type="ECO:0000256" key="1">
    <source>
        <dbReference type="SAM" id="MobiDB-lite"/>
    </source>
</evidence>
<sequence>MSKVCIVRGRFSHLAARRRSSGGAGGRGQHRHLSLQDGDRRRTNHHGRCTAHFRRYKRELRANPCTTAAHRSQHLGATRQPTRGHPHRYQGPIPTQGPRVRSTRLPAPYIARPPQYKSEYVLYQRERRTREGKCPGQAPVDMGVRTDPAHGTPVAWGIRESKHPQCGIRDAAGLDYRRNRQMHCASESSCKCPGRSLQAVERPAGKPPFDDESQRDARACKTPTRSILAR</sequence>
<dbReference type="AlphaFoldDB" id="A0A371CJ69"/>
<name>A0A371CJ69_9APHY</name>
<keyword evidence="3" id="KW-1185">Reference proteome</keyword>
<proteinExistence type="predicted"/>
<dbReference type="Proteomes" id="UP000256964">
    <property type="component" value="Unassembled WGS sequence"/>
</dbReference>
<reference evidence="2 3" key="1">
    <citation type="journal article" date="2018" name="Biotechnol. Biofuels">
        <title>Integrative visual omics of the white-rot fungus Polyporus brumalis exposes the biotechnological potential of its oxidative enzymes for delignifying raw plant biomass.</title>
        <authorList>
            <person name="Miyauchi S."/>
            <person name="Rancon A."/>
            <person name="Drula E."/>
            <person name="Hage H."/>
            <person name="Chaduli D."/>
            <person name="Favel A."/>
            <person name="Grisel S."/>
            <person name="Henrissat B."/>
            <person name="Herpoel-Gimbert I."/>
            <person name="Ruiz-Duenas F.J."/>
            <person name="Chevret D."/>
            <person name="Hainaut M."/>
            <person name="Lin J."/>
            <person name="Wang M."/>
            <person name="Pangilinan J."/>
            <person name="Lipzen A."/>
            <person name="Lesage-Meessen L."/>
            <person name="Navarro D."/>
            <person name="Riley R."/>
            <person name="Grigoriev I.V."/>
            <person name="Zhou S."/>
            <person name="Raouche S."/>
            <person name="Rosso M.N."/>
        </authorList>
    </citation>
    <scope>NUCLEOTIDE SEQUENCE [LARGE SCALE GENOMIC DNA]</scope>
    <source>
        <strain evidence="2 3">BRFM 1820</strain>
    </source>
</reference>
<feature type="region of interest" description="Disordered" evidence="1">
    <location>
        <begin position="70"/>
        <end position="101"/>
    </location>
</feature>
<feature type="region of interest" description="Disordered" evidence="1">
    <location>
        <begin position="199"/>
        <end position="230"/>
    </location>
</feature>
<gene>
    <name evidence="2" type="ORF">OH76DRAFT_360795</name>
</gene>
<evidence type="ECO:0000313" key="3">
    <source>
        <dbReference type="Proteomes" id="UP000256964"/>
    </source>
</evidence>
<evidence type="ECO:0000313" key="2">
    <source>
        <dbReference type="EMBL" id="RDX40334.1"/>
    </source>
</evidence>